<sequence>MTPTRHLARSCTLPPMRGFHRCVVAYASRRLPSWLRFPESVGGEFSLAADVPKARMRKDSPIGPSSPTFFKRLNERNYYNHLFKIYASLAN</sequence>
<comment type="caution">
    <text evidence="1">The sequence shown here is derived from an EMBL/GenBank/DDBJ whole genome shotgun (WGS) entry which is preliminary data.</text>
</comment>
<reference evidence="1 2" key="1">
    <citation type="journal article" date="2019" name="Commun. Biol.">
        <title>The bagworm genome reveals a unique fibroin gene that provides high tensile strength.</title>
        <authorList>
            <person name="Kono N."/>
            <person name="Nakamura H."/>
            <person name="Ohtoshi R."/>
            <person name="Tomita M."/>
            <person name="Numata K."/>
            <person name="Arakawa K."/>
        </authorList>
    </citation>
    <scope>NUCLEOTIDE SEQUENCE [LARGE SCALE GENOMIC DNA]</scope>
</reference>
<gene>
    <name evidence="1" type="ORF">EVAR_20071_1</name>
</gene>
<evidence type="ECO:0000313" key="1">
    <source>
        <dbReference type="EMBL" id="GBP26057.1"/>
    </source>
</evidence>
<protein>
    <submittedName>
        <fullName evidence="1">Uncharacterized protein</fullName>
    </submittedName>
</protein>
<keyword evidence="2" id="KW-1185">Reference proteome</keyword>
<dbReference type="AlphaFoldDB" id="A0A4C1UIY4"/>
<organism evidence="1 2">
    <name type="scientific">Eumeta variegata</name>
    <name type="common">Bagworm moth</name>
    <name type="synonym">Eumeta japonica</name>
    <dbReference type="NCBI Taxonomy" id="151549"/>
    <lineage>
        <taxon>Eukaryota</taxon>
        <taxon>Metazoa</taxon>
        <taxon>Ecdysozoa</taxon>
        <taxon>Arthropoda</taxon>
        <taxon>Hexapoda</taxon>
        <taxon>Insecta</taxon>
        <taxon>Pterygota</taxon>
        <taxon>Neoptera</taxon>
        <taxon>Endopterygota</taxon>
        <taxon>Lepidoptera</taxon>
        <taxon>Glossata</taxon>
        <taxon>Ditrysia</taxon>
        <taxon>Tineoidea</taxon>
        <taxon>Psychidae</taxon>
        <taxon>Oiketicinae</taxon>
        <taxon>Eumeta</taxon>
    </lineage>
</organism>
<accession>A0A4C1UIY4</accession>
<name>A0A4C1UIY4_EUMVA</name>
<proteinExistence type="predicted"/>
<dbReference type="EMBL" id="BGZK01000175">
    <property type="protein sequence ID" value="GBP26057.1"/>
    <property type="molecule type" value="Genomic_DNA"/>
</dbReference>
<dbReference type="Proteomes" id="UP000299102">
    <property type="component" value="Unassembled WGS sequence"/>
</dbReference>
<evidence type="ECO:0000313" key="2">
    <source>
        <dbReference type="Proteomes" id="UP000299102"/>
    </source>
</evidence>